<dbReference type="SUPFAM" id="SSF56235">
    <property type="entry name" value="N-terminal nucleophile aminohydrolases (Ntn hydrolases)"/>
    <property type="match status" value="1"/>
</dbReference>
<dbReference type="EMBL" id="OX459118">
    <property type="protein sequence ID" value="CAI9091525.1"/>
    <property type="molecule type" value="Genomic_DNA"/>
</dbReference>
<dbReference type="Pfam" id="PF00227">
    <property type="entry name" value="Proteasome"/>
    <property type="match status" value="1"/>
</dbReference>
<organism evidence="1 2">
    <name type="scientific">Oldenlandia corymbosa var. corymbosa</name>
    <dbReference type="NCBI Taxonomy" id="529605"/>
    <lineage>
        <taxon>Eukaryota</taxon>
        <taxon>Viridiplantae</taxon>
        <taxon>Streptophyta</taxon>
        <taxon>Embryophyta</taxon>
        <taxon>Tracheophyta</taxon>
        <taxon>Spermatophyta</taxon>
        <taxon>Magnoliopsida</taxon>
        <taxon>eudicotyledons</taxon>
        <taxon>Gunneridae</taxon>
        <taxon>Pentapetalae</taxon>
        <taxon>asterids</taxon>
        <taxon>lamiids</taxon>
        <taxon>Gentianales</taxon>
        <taxon>Rubiaceae</taxon>
        <taxon>Rubioideae</taxon>
        <taxon>Spermacoceae</taxon>
        <taxon>Hedyotis-Oldenlandia complex</taxon>
        <taxon>Oldenlandia</taxon>
    </lineage>
</organism>
<accession>A0AAV1C7E2</accession>
<dbReference type="InterPro" id="IPR001353">
    <property type="entry name" value="Proteasome_sua/b"/>
</dbReference>
<sequence length="257" mass="28429">MNKGETKILNPQDLPMLGWSYFKQSHDASPPDEAGLPCLAFTFRGKYGAEEVMVAVSHLKRGCAPNMIKLNDRMVAIVTGKENGSCTTLLSDLKRKCLKWEVVHERATPALKVAELMAKILSCRCEVAGLVAGWEFESEMSSSLYRVDGTGVLIKGKKLVSGSGVAFAYAAMDLELDSLIERSKMPSSPPRPSISFKKVVCDLFVSVYRVGPGGCANMDRDINAVKYMDRTNLFYSRLKNVPRAPPSLLRRLFQRKS</sequence>
<dbReference type="AlphaFoldDB" id="A0AAV1C7E2"/>
<evidence type="ECO:0000313" key="1">
    <source>
        <dbReference type="EMBL" id="CAI9091525.1"/>
    </source>
</evidence>
<name>A0AAV1C7E2_OLDCO</name>
<dbReference type="Proteomes" id="UP001161247">
    <property type="component" value="Chromosome 1"/>
</dbReference>
<dbReference type="GO" id="GO:0005839">
    <property type="term" value="C:proteasome core complex"/>
    <property type="evidence" value="ECO:0007669"/>
    <property type="project" value="InterPro"/>
</dbReference>
<reference evidence="1" key="1">
    <citation type="submission" date="2023-03" db="EMBL/GenBank/DDBJ databases">
        <authorList>
            <person name="Julca I."/>
        </authorList>
    </citation>
    <scope>NUCLEOTIDE SEQUENCE</scope>
</reference>
<dbReference type="Gene3D" id="3.60.20.10">
    <property type="entry name" value="Glutamine Phosphoribosylpyrophosphate, subunit 1, domain 1"/>
    <property type="match status" value="1"/>
</dbReference>
<gene>
    <name evidence="1" type="ORF">OLC1_LOCUS3433</name>
</gene>
<protein>
    <submittedName>
        <fullName evidence="1">OLC1v1026581C1</fullName>
    </submittedName>
</protein>
<dbReference type="InterPro" id="IPR029055">
    <property type="entry name" value="Ntn_hydrolases_N"/>
</dbReference>
<proteinExistence type="predicted"/>
<keyword evidence="2" id="KW-1185">Reference proteome</keyword>
<dbReference type="GO" id="GO:0051603">
    <property type="term" value="P:proteolysis involved in protein catabolic process"/>
    <property type="evidence" value="ECO:0007669"/>
    <property type="project" value="InterPro"/>
</dbReference>
<evidence type="ECO:0000313" key="2">
    <source>
        <dbReference type="Proteomes" id="UP001161247"/>
    </source>
</evidence>